<name>A0A409X465_PSICY</name>
<dbReference type="Proteomes" id="UP000283269">
    <property type="component" value="Unassembled WGS sequence"/>
</dbReference>
<dbReference type="InParanoid" id="A0A409X465"/>
<organism evidence="1 2">
    <name type="scientific">Psilocybe cyanescens</name>
    <dbReference type="NCBI Taxonomy" id="93625"/>
    <lineage>
        <taxon>Eukaryota</taxon>
        <taxon>Fungi</taxon>
        <taxon>Dikarya</taxon>
        <taxon>Basidiomycota</taxon>
        <taxon>Agaricomycotina</taxon>
        <taxon>Agaricomycetes</taxon>
        <taxon>Agaricomycetidae</taxon>
        <taxon>Agaricales</taxon>
        <taxon>Agaricineae</taxon>
        <taxon>Strophariaceae</taxon>
        <taxon>Psilocybe</taxon>
    </lineage>
</organism>
<evidence type="ECO:0000313" key="1">
    <source>
        <dbReference type="EMBL" id="PPQ85551.1"/>
    </source>
</evidence>
<comment type="caution">
    <text evidence="1">The sequence shown here is derived from an EMBL/GenBank/DDBJ whole genome shotgun (WGS) entry which is preliminary data.</text>
</comment>
<proteinExistence type="predicted"/>
<dbReference type="AlphaFoldDB" id="A0A409X465"/>
<dbReference type="OrthoDB" id="2984821at2759"/>
<keyword evidence="2" id="KW-1185">Reference proteome</keyword>
<dbReference type="EMBL" id="NHYD01002688">
    <property type="protein sequence ID" value="PPQ85551.1"/>
    <property type="molecule type" value="Genomic_DNA"/>
</dbReference>
<evidence type="ECO:0000313" key="2">
    <source>
        <dbReference type="Proteomes" id="UP000283269"/>
    </source>
</evidence>
<sequence length="113" mass="12757">MNNLEQAIVNVLPSNQVPDYNNVFRAYASISRLPNTIGSVEAPKFFYRVMGKSPASRERTQALFGDYVTSIRKQLMQIRLDLLTLYMPSDKLLPCLLESADELVVTLDTGLLF</sequence>
<protein>
    <submittedName>
        <fullName evidence="1">Uncharacterized protein</fullName>
    </submittedName>
</protein>
<gene>
    <name evidence="1" type="ORF">CVT25_006736</name>
</gene>
<reference evidence="1 2" key="1">
    <citation type="journal article" date="2018" name="Evol. Lett.">
        <title>Horizontal gene cluster transfer increased hallucinogenic mushroom diversity.</title>
        <authorList>
            <person name="Reynolds H.T."/>
            <person name="Vijayakumar V."/>
            <person name="Gluck-Thaler E."/>
            <person name="Korotkin H.B."/>
            <person name="Matheny P.B."/>
            <person name="Slot J.C."/>
        </authorList>
    </citation>
    <scope>NUCLEOTIDE SEQUENCE [LARGE SCALE GENOMIC DNA]</scope>
    <source>
        <strain evidence="1 2">2631</strain>
    </source>
</reference>
<accession>A0A409X465</accession>